<dbReference type="Proteomes" id="UP001177003">
    <property type="component" value="Chromosome 6"/>
</dbReference>
<dbReference type="EMBL" id="OX465082">
    <property type="protein sequence ID" value="CAI9290692.1"/>
    <property type="molecule type" value="Genomic_DNA"/>
</dbReference>
<keyword evidence="2" id="KW-1185">Reference proteome</keyword>
<organism evidence="1 2">
    <name type="scientific">Lactuca saligna</name>
    <name type="common">Willowleaf lettuce</name>
    <dbReference type="NCBI Taxonomy" id="75948"/>
    <lineage>
        <taxon>Eukaryota</taxon>
        <taxon>Viridiplantae</taxon>
        <taxon>Streptophyta</taxon>
        <taxon>Embryophyta</taxon>
        <taxon>Tracheophyta</taxon>
        <taxon>Spermatophyta</taxon>
        <taxon>Magnoliopsida</taxon>
        <taxon>eudicotyledons</taxon>
        <taxon>Gunneridae</taxon>
        <taxon>Pentapetalae</taxon>
        <taxon>asterids</taxon>
        <taxon>campanulids</taxon>
        <taxon>Asterales</taxon>
        <taxon>Asteraceae</taxon>
        <taxon>Cichorioideae</taxon>
        <taxon>Cichorieae</taxon>
        <taxon>Lactucinae</taxon>
        <taxon>Lactuca</taxon>
    </lineage>
</organism>
<accession>A0AA35ZFE3</accession>
<evidence type="ECO:0000313" key="2">
    <source>
        <dbReference type="Proteomes" id="UP001177003"/>
    </source>
</evidence>
<proteinExistence type="predicted"/>
<evidence type="ECO:0000313" key="1">
    <source>
        <dbReference type="EMBL" id="CAI9290692.1"/>
    </source>
</evidence>
<dbReference type="AlphaFoldDB" id="A0AA35ZFE3"/>
<reference evidence="1" key="1">
    <citation type="submission" date="2023-04" db="EMBL/GenBank/DDBJ databases">
        <authorList>
            <person name="Vijverberg K."/>
            <person name="Xiong W."/>
            <person name="Schranz E."/>
        </authorList>
    </citation>
    <scope>NUCLEOTIDE SEQUENCE</scope>
</reference>
<name>A0AA35ZFE3_LACSI</name>
<sequence>MISHFDFTDHEYFSSDLRTRFRIGDGDEPETFRGGDLAVVNSLSITPAALILITLTVKDSLSMTPVALNLIEVEDEAVSGGMYLGLMNGCWEEVDDNGVRVAFLEASYRAVVVKGFWL</sequence>
<gene>
    <name evidence="1" type="ORF">LSALG_LOCUS29875</name>
</gene>
<protein>
    <submittedName>
        <fullName evidence="1">Uncharacterized protein</fullName>
    </submittedName>
</protein>